<reference evidence="6 7" key="1">
    <citation type="submission" date="2019-03" db="EMBL/GenBank/DDBJ databases">
        <title>Genomic Encyclopedia of Type Strains, Phase IV (KMG-IV): sequencing the most valuable type-strain genomes for metagenomic binning, comparative biology and taxonomic classification.</title>
        <authorList>
            <person name="Goeker M."/>
        </authorList>
    </citation>
    <scope>NUCLEOTIDE SEQUENCE [LARGE SCALE GENOMIC DNA]</scope>
    <source>
        <strain evidence="6 7">DSM 21100</strain>
    </source>
</reference>
<feature type="domain" description="Sulfatase N-terminal" evidence="5">
    <location>
        <begin position="44"/>
        <end position="320"/>
    </location>
</feature>
<protein>
    <submittedName>
        <fullName evidence="6">Arylsulfatase A-like enzyme</fullName>
    </submittedName>
</protein>
<feature type="chain" id="PRO_5020523052" evidence="4">
    <location>
        <begin position="28"/>
        <end position="667"/>
    </location>
</feature>
<dbReference type="SUPFAM" id="SSF53649">
    <property type="entry name" value="Alkaline phosphatase-like"/>
    <property type="match status" value="1"/>
</dbReference>
<gene>
    <name evidence="6" type="ORF">EDD80_10129</name>
</gene>
<evidence type="ECO:0000313" key="6">
    <source>
        <dbReference type="EMBL" id="TCS89832.1"/>
    </source>
</evidence>
<dbReference type="RefSeq" id="WP_207910178.1">
    <property type="nucleotide sequence ID" value="NZ_CP042432.1"/>
</dbReference>
<name>A0A4R3L063_9SPHI</name>
<organism evidence="6 7">
    <name type="scientific">Anseongella ginsenosidimutans</name>
    <dbReference type="NCBI Taxonomy" id="496056"/>
    <lineage>
        <taxon>Bacteria</taxon>
        <taxon>Pseudomonadati</taxon>
        <taxon>Bacteroidota</taxon>
        <taxon>Sphingobacteriia</taxon>
        <taxon>Sphingobacteriales</taxon>
        <taxon>Sphingobacteriaceae</taxon>
        <taxon>Anseongella</taxon>
    </lineage>
</organism>
<dbReference type="AlphaFoldDB" id="A0A4R3L063"/>
<dbReference type="PANTHER" id="PTHR43751:SF1">
    <property type="entry name" value="SULFATASE ATSG-RELATED"/>
    <property type="match status" value="1"/>
</dbReference>
<keyword evidence="7" id="KW-1185">Reference proteome</keyword>
<dbReference type="PROSITE" id="PS00523">
    <property type="entry name" value="SULFATASE_1"/>
    <property type="match status" value="1"/>
</dbReference>
<dbReference type="PANTHER" id="PTHR43751">
    <property type="entry name" value="SULFATASE"/>
    <property type="match status" value="1"/>
</dbReference>
<evidence type="ECO:0000256" key="4">
    <source>
        <dbReference type="SAM" id="SignalP"/>
    </source>
</evidence>
<evidence type="ECO:0000256" key="3">
    <source>
        <dbReference type="SAM" id="MobiDB-lite"/>
    </source>
</evidence>
<dbReference type="GO" id="GO:0016787">
    <property type="term" value="F:hydrolase activity"/>
    <property type="evidence" value="ECO:0007669"/>
    <property type="project" value="UniProtKB-KW"/>
</dbReference>
<feature type="region of interest" description="Disordered" evidence="3">
    <location>
        <begin position="518"/>
        <end position="558"/>
    </location>
</feature>
<evidence type="ECO:0000256" key="2">
    <source>
        <dbReference type="ARBA" id="ARBA00022801"/>
    </source>
</evidence>
<feature type="signal peptide" evidence="4">
    <location>
        <begin position="1"/>
        <end position="27"/>
    </location>
</feature>
<dbReference type="Gene3D" id="3.40.720.10">
    <property type="entry name" value="Alkaline Phosphatase, subunit A"/>
    <property type="match status" value="1"/>
</dbReference>
<evidence type="ECO:0000256" key="1">
    <source>
        <dbReference type="ARBA" id="ARBA00008779"/>
    </source>
</evidence>
<dbReference type="EMBL" id="SMAD01000001">
    <property type="protein sequence ID" value="TCS89832.1"/>
    <property type="molecule type" value="Genomic_DNA"/>
</dbReference>
<keyword evidence="2" id="KW-0378">Hydrolase</keyword>
<comment type="similarity">
    <text evidence="1">Belongs to the sulfatase family.</text>
</comment>
<dbReference type="InterPro" id="IPR024607">
    <property type="entry name" value="Sulfatase_CS"/>
</dbReference>
<accession>A0A4R3L063</accession>
<dbReference type="InterPro" id="IPR000917">
    <property type="entry name" value="Sulfatase_N"/>
</dbReference>
<evidence type="ECO:0000313" key="7">
    <source>
        <dbReference type="Proteomes" id="UP000295807"/>
    </source>
</evidence>
<dbReference type="InterPro" id="IPR017850">
    <property type="entry name" value="Alkaline_phosphatase_core_sf"/>
</dbReference>
<sequence>MKLRRFSLAVALLATALLALSGSQALSQDSSMAAEEPAAGNERPNIVIFITDDQNQSDLGCYGNGDVQTPNMDRLAAEGMRFTSAYAASSMCTPSRSSLFTGLYPFRNGCQMNHFAVRAGVKSLPHYLKPLGYRVVLAGKTHVTPGAAFPFEYIGQEFGRYEPIETRSDPRKETVQFIQDHFRGQPQQPLCLVVAPWLPHVPWVKNRDFDPANLALPEYLADTKKTRAALAAYYQSIGEADRMLGEIMAALESTGEQSNTVFLFFSDQGTQFPGAKWTVYDRGLRVPLIARWPDKIREGSISDALVSLTDITPTVLELTGGKPAKDLDGKSFAPVLLGKKEEHREYIFAETSVEPHYWYNYTPARTVISREGFHYIRNYHPGRRFITHIDEVEQNMYYFDSWVKKAREDEKAAFLLRRYSYRPSIELYDLDKDPEELQNLAENPRYATRLAQLGALLGNELASQGETEEMIREGHFPRFQANSYELPQGEAAFHLSFDKNRWNPDTLYISGYLQGDERGKDAGSAGSGRPAASQPEANSRNPGGRQAGPAKSGGNARSHAPGGVICRYFRQFTLLAENGKLALAFDGGKTFYSRPLKQISGHFVLRLGPDGEFALTFNGNKILEGGTGAAHTVINGGYVSCGFLRDAPVADPFQGQIHDLRFTMNRL</sequence>
<dbReference type="Proteomes" id="UP000295807">
    <property type="component" value="Unassembled WGS sequence"/>
</dbReference>
<keyword evidence="4" id="KW-0732">Signal</keyword>
<dbReference type="CDD" id="cd16027">
    <property type="entry name" value="SGSH"/>
    <property type="match status" value="1"/>
</dbReference>
<dbReference type="Pfam" id="PF00884">
    <property type="entry name" value="Sulfatase"/>
    <property type="match status" value="1"/>
</dbReference>
<evidence type="ECO:0000259" key="5">
    <source>
        <dbReference type="Pfam" id="PF00884"/>
    </source>
</evidence>
<proteinExistence type="inferred from homology"/>
<comment type="caution">
    <text evidence="6">The sequence shown here is derived from an EMBL/GenBank/DDBJ whole genome shotgun (WGS) entry which is preliminary data.</text>
</comment>
<feature type="compositionally biased region" description="Low complexity" evidence="3">
    <location>
        <begin position="522"/>
        <end position="533"/>
    </location>
</feature>
<dbReference type="InterPro" id="IPR052701">
    <property type="entry name" value="GAG_Ulvan_Degrading_Sulfatases"/>
</dbReference>